<evidence type="ECO:0000256" key="1">
    <source>
        <dbReference type="SAM" id="MobiDB-lite"/>
    </source>
</evidence>
<keyword evidence="3" id="KW-1185">Reference proteome</keyword>
<feature type="compositionally biased region" description="Basic and acidic residues" evidence="1">
    <location>
        <begin position="405"/>
        <end position="427"/>
    </location>
</feature>
<feature type="compositionally biased region" description="Acidic residues" evidence="1">
    <location>
        <begin position="26"/>
        <end position="39"/>
    </location>
</feature>
<feature type="region of interest" description="Disordered" evidence="1">
    <location>
        <begin position="1"/>
        <end position="81"/>
    </location>
</feature>
<evidence type="ECO:0000313" key="3">
    <source>
        <dbReference type="Proteomes" id="UP000803884"/>
    </source>
</evidence>
<gene>
    <name evidence="2" type="ORF">WHR41_04291</name>
</gene>
<protein>
    <submittedName>
        <fullName evidence="2">Uncharacterized protein</fullName>
    </submittedName>
</protein>
<evidence type="ECO:0000313" key="2">
    <source>
        <dbReference type="EMBL" id="KAL1587219.1"/>
    </source>
</evidence>
<proteinExistence type="predicted"/>
<feature type="compositionally biased region" description="Polar residues" evidence="1">
    <location>
        <begin position="390"/>
        <end position="401"/>
    </location>
</feature>
<sequence length="700" mass="76579">MAAQRTPGESGEEEYFSLDAHGFDGGADETTDDDDDDAETASMAPPRHPVPSMQGAFEESITEAKDPNPRPKSVNAETRRQRVLEVKHYDDSWTTRWRQSPGARHHPLAKLMAQIVFGMHLLQQGAAKSDAEVVRILQTHVDEVDNFLEKTTEDFDLAIKDIRERVRYLKLPMSHIDVFDTMLEDKQFRTQLLEGNDKIETIVERTSKAMNAALLDVQKGKTSTSELGQYLREVSDEWPDEKQDLEAVLTAMRGNEQGWKHCFRDLQKKGIELRDIMDQLSTLIAEMARMAAAASRRAKAQGRAAAAGQPPMSTILPRSKFSNDGQNQSQSQSQRSRAMSVDKPLPKAPSVVGGAVELEAHPVPLERRYEQPRDTPVSSERNGRGHRSSTVHPRPSSSRSAMTPREARNVSRDNTNDIIDFLKERRTASPLGSNPPEDYTRSSNRAKRASAVDVVDHARSLSSMGVRPNTSASETMTALPSGRRGSEPLRMGGPQREGISRNRHGPPPSGKGSSRRESSIGPFVRRLSFRRKQVDSPPPNHESLQQAVKSAASPARSPEPSAASDIKSPSPTDSKLKPSTESSANRTASPLQPAVTALPNQAAPTPSATANGQPNPSAMPPKSDSTTSERKVTPSPEMRTTNGNGTAHANGGSRQSPTSGKEETPPRSRGMSLRRLFGSSKSSEKRAKPPRSAMTYGDLA</sequence>
<feature type="compositionally biased region" description="Polar residues" evidence="1">
    <location>
        <begin position="460"/>
        <end position="478"/>
    </location>
</feature>
<organism evidence="2 3">
    <name type="scientific">Cladosporium halotolerans</name>
    <dbReference type="NCBI Taxonomy" id="1052096"/>
    <lineage>
        <taxon>Eukaryota</taxon>
        <taxon>Fungi</taxon>
        <taxon>Dikarya</taxon>
        <taxon>Ascomycota</taxon>
        <taxon>Pezizomycotina</taxon>
        <taxon>Dothideomycetes</taxon>
        <taxon>Dothideomycetidae</taxon>
        <taxon>Cladosporiales</taxon>
        <taxon>Cladosporiaceae</taxon>
        <taxon>Cladosporium</taxon>
    </lineage>
</organism>
<reference evidence="2 3" key="1">
    <citation type="journal article" date="2020" name="Microbiol. Resour. Announc.">
        <title>Draft Genome Sequence of a Cladosporium Species Isolated from the Mesophotic Ascidian Didemnum maculosum.</title>
        <authorList>
            <person name="Gioti A."/>
            <person name="Siaperas R."/>
            <person name="Nikolaivits E."/>
            <person name="Le Goff G."/>
            <person name="Ouazzani J."/>
            <person name="Kotoulas G."/>
            <person name="Topakas E."/>
        </authorList>
    </citation>
    <scope>NUCLEOTIDE SEQUENCE [LARGE SCALE GENOMIC DNA]</scope>
    <source>
        <strain evidence="2 3">TM138-S3</strain>
    </source>
</reference>
<dbReference type="EMBL" id="JAAQHG020000011">
    <property type="protein sequence ID" value="KAL1587219.1"/>
    <property type="molecule type" value="Genomic_DNA"/>
</dbReference>
<dbReference type="RefSeq" id="XP_069230324.1">
    <property type="nucleotide sequence ID" value="XM_069372897.1"/>
</dbReference>
<comment type="caution">
    <text evidence="2">The sequence shown here is derived from an EMBL/GenBank/DDBJ whole genome shotgun (WGS) entry which is preliminary data.</text>
</comment>
<feature type="compositionally biased region" description="Low complexity" evidence="1">
    <location>
        <begin position="328"/>
        <end position="337"/>
    </location>
</feature>
<feature type="region of interest" description="Disordered" evidence="1">
    <location>
        <begin position="301"/>
        <end position="700"/>
    </location>
</feature>
<feature type="compositionally biased region" description="Low complexity" evidence="1">
    <location>
        <begin position="550"/>
        <end position="564"/>
    </location>
</feature>
<feature type="compositionally biased region" description="Polar residues" evidence="1">
    <location>
        <begin position="598"/>
        <end position="616"/>
    </location>
</feature>
<feature type="compositionally biased region" description="Low complexity" evidence="1">
    <location>
        <begin position="640"/>
        <end position="652"/>
    </location>
</feature>
<name>A0AB34KQH9_9PEZI</name>
<feature type="compositionally biased region" description="Basic and acidic residues" evidence="1">
    <location>
        <begin position="358"/>
        <end position="373"/>
    </location>
</feature>
<dbReference type="Proteomes" id="UP000803884">
    <property type="component" value="Unassembled WGS sequence"/>
</dbReference>
<dbReference type="GeneID" id="96005735"/>
<accession>A0AB34KQH9</accession>
<feature type="compositionally biased region" description="Polar residues" evidence="1">
    <location>
        <begin position="567"/>
        <end position="590"/>
    </location>
</feature>
<dbReference type="AlphaFoldDB" id="A0AB34KQH9"/>